<dbReference type="AlphaFoldDB" id="A0A9W8TIM4"/>
<dbReference type="VEuPathDB" id="FungiDB:F4678DRAFT_240937"/>
<evidence type="ECO:0000313" key="2">
    <source>
        <dbReference type="EMBL" id="KAJ3560567.1"/>
    </source>
</evidence>
<evidence type="ECO:0000259" key="1">
    <source>
        <dbReference type="Pfam" id="PF17667"/>
    </source>
</evidence>
<dbReference type="Pfam" id="PF17667">
    <property type="entry name" value="Pkinase_fungal"/>
    <property type="match status" value="1"/>
</dbReference>
<dbReference type="InterPro" id="IPR040976">
    <property type="entry name" value="Pkinase_fungal"/>
</dbReference>
<dbReference type="PANTHER" id="PTHR38248">
    <property type="entry name" value="FUNK1 6"/>
    <property type="match status" value="1"/>
</dbReference>
<dbReference type="Proteomes" id="UP001148614">
    <property type="component" value="Unassembled WGS sequence"/>
</dbReference>
<dbReference type="Gene3D" id="1.10.510.10">
    <property type="entry name" value="Transferase(Phosphotransferase) domain 1"/>
    <property type="match status" value="1"/>
</dbReference>
<keyword evidence="3" id="KW-1185">Reference proteome</keyword>
<feature type="domain" description="Fungal-type protein kinase" evidence="1">
    <location>
        <begin position="140"/>
        <end position="520"/>
    </location>
</feature>
<name>A0A9W8TIM4_9PEZI</name>
<gene>
    <name evidence="2" type="ORF">NPX13_g9258</name>
</gene>
<proteinExistence type="predicted"/>
<comment type="caution">
    <text evidence="2">The sequence shown here is derived from an EMBL/GenBank/DDBJ whole genome shotgun (WGS) entry which is preliminary data.</text>
</comment>
<reference evidence="2" key="1">
    <citation type="submission" date="2022-07" db="EMBL/GenBank/DDBJ databases">
        <title>Genome Sequence of Xylaria arbuscula.</title>
        <authorList>
            <person name="Buettner E."/>
        </authorList>
    </citation>
    <scope>NUCLEOTIDE SEQUENCE</scope>
    <source>
        <strain evidence="2">VT107</strain>
    </source>
</reference>
<dbReference type="EMBL" id="JANPWZ010002224">
    <property type="protein sequence ID" value="KAJ3560567.1"/>
    <property type="molecule type" value="Genomic_DNA"/>
</dbReference>
<accession>A0A9W8TIM4</accession>
<protein>
    <recommendedName>
        <fullName evidence="1">Fungal-type protein kinase domain-containing protein</fullName>
    </recommendedName>
</protein>
<dbReference type="SUPFAM" id="SSF56112">
    <property type="entry name" value="Protein kinase-like (PK-like)"/>
    <property type="match status" value="1"/>
</dbReference>
<organism evidence="2 3">
    <name type="scientific">Xylaria arbuscula</name>
    <dbReference type="NCBI Taxonomy" id="114810"/>
    <lineage>
        <taxon>Eukaryota</taxon>
        <taxon>Fungi</taxon>
        <taxon>Dikarya</taxon>
        <taxon>Ascomycota</taxon>
        <taxon>Pezizomycotina</taxon>
        <taxon>Sordariomycetes</taxon>
        <taxon>Xylariomycetidae</taxon>
        <taxon>Xylariales</taxon>
        <taxon>Xylariaceae</taxon>
        <taxon>Xylaria</taxon>
    </lineage>
</organism>
<dbReference type="InterPro" id="IPR011009">
    <property type="entry name" value="Kinase-like_dom_sf"/>
</dbReference>
<dbReference type="PANTHER" id="PTHR38248:SF2">
    <property type="entry name" value="FUNK1 11"/>
    <property type="match status" value="1"/>
</dbReference>
<sequence>MTSILSSLSEDEGSWSKQCLSYNRTTGTRCQEANTKLIADDIDGHIYVDVKGFYAKYFGPKAGWAPTQEITQTTRAKSVRAQGLQPCDNSQTSPMKSSLLQHKAQNNRSASVAAQYAWIDVHKSSCPLSSNSTALVHLSNSNKIPTWADVRVIGEFTNSYGGLLQLCENARAVFTHQPDRLFLHGFHMAGNVVELWMFDRSGAYVCETFGMDLMPNRFLNVLSGYLAMSDDELGLSNLIKEDEVGKYILSSTADMKVNYGEKLYLRDPPIFARLNKKIMSDGLTCYSARREDSEDWEFVVKLKWSASTKNTEAKILEQAEKRGVRGVLRTCYYQEICRIKDLHHGLSPGVPRKLKYVGSQHRVLSGEPTAAQTSGYAVETSIPTRDTSDSTSLGFVDDKIFNILVLHPLGKSLHHFHSVPELLASLCDAIRGHQSLYQVGNILHRDISPSNIITTSGKSRRGIRIDLDTAKDLSTGSGSEQYESNGTPFFKSIGVLQAYLPDNPHTYRHDLESFFYTFLFLATCPRPVPPGENQLQLPPDRIISSWTSNRPVDQAKRKIESISDDDEFARIVAEFTPEFRGLGKLAEKLRMILFPVRNGKRWTGTDMTADGTNALYADILNAFGGEIGEHSTKM</sequence>
<evidence type="ECO:0000313" key="3">
    <source>
        <dbReference type="Proteomes" id="UP001148614"/>
    </source>
</evidence>